<feature type="region of interest" description="Disordered" evidence="1">
    <location>
        <begin position="347"/>
        <end position="547"/>
    </location>
</feature>
<dbReference type="OrthoDB" id="3642826at2759"/>
<evidence type="ECO:0000313" key="2">
    <source>
        <dbReference type="EMBL" id="KAF2212471.1"/>
    </source>
</evidence>
<proteinExistence type="predicted"/>
<dbReference type="EMBL" id="ML992673">
    <property type="protein sequence ID" value="KAF2212471.1"/>
    <property type="molecule type" value="Genomic_DNA"/>
</dbReference>
<protein>
    <submittedName>
        <fullName evidence="2">Uncharacterized protein</fullName>
    </submittedName>
</protein>
<organism evidence="2 3">
    <name type="scientific">Cercospora zeae-maydis SCOH1-5</name>
    <dbReference type="NCBI Taxonomy" id="717836"/>
    <lineage>
        <taxon>Eukaryota</taxon>
        <taxon>Fungi</taxon>
        <taxon>Dikarya</taxon>
        <taxon>Ascomycota</taxon>
        <taxon>Pezizomycotina</taxon>
        <taxon>Dothideomycetes</taxon>
        <taxon>Dothideomycetidae</taxon>
        <taxon>Mycosphaerellales</taxon>
        <taxon>Mycosphaerellaceae</taxon>
        <taxon>Cercospora</taxon>
    </lineage>
</organism>
<name>A0A6A6FGG4_9PEZI</name>
<evidence type="ECO:0000313" key="3">
    <source>
        <dbReference type="Proteomes" id="UP000799539"/>
    </source>
</evidence>
<evidence type="ECO:0000256" key="1">
    <source>
        <dbReference type="SAM" id="MobiDB-lite"/>
    </source>
</evidence>
<gene>
    <name evidence="2" type="ORF">CERZMDRAFT_97739</name>
</gene>
<feature type="compositionally biased region" description="Low complexity" evidence="1">
    <location>
        <begin position="347"/>
        <end position="364"/>
    </location>
</feature>
<accession>A0A6A6FGG4</accession>
<feature type="region of interest" description="Disordered" evidence="1">
    <location>
        <begin position="37"/>
        <end position="56"/>
    </location>
</feature>
<feature type="compositionally biased region" description="Low complexity" evidence="1">
    <location>
        <begin position="521"/>
        <end position="533"/>
    </location>
</feature>
<feature type="compositionally biased region" description="Acidic residues" evidence="1">
    <location>
        <begin position="482"/>
        <end position="501"/>
    </location>
</feature>
<reference evidence="2" key="1">
    <citation type="journal article" date="2020" name="Stud. Mycol.">
        <title>101 Dothideomycetes genomes: a test case for predicting lifestyles and emergence of pathogens.</title>
        <authorList>
            <person name="Haridas S."/>
            <person name="Albert R."/>
            <person name="Binder M."/>
            <person name="Bloem J."/>
            <person name="Labutti K."/>
            <person name="Salamov A."/>
            <person name="Andreopoulos B."/>
            <person name="Baker S."/>
            <person name="Barry K."/>
            <person name="Bills G."/>
            <person name="Bluhm B."/>
            <person name="Cannon C."/>
            <person name="Castanera R."/>
            <person name="Culley D."/>
            <person name="Daum C."/>
            <person name="Ezra D."/>
            <person name="Gonzalez J."/>
            <person name="Henrissat B."/>
            <person name="Kuo A."/>
            <person name="Liang C."/>
            <person name="Lipzen A."/>
            <person name="Lutzoni F."/>
            <person name="Magnuson J."/>
            <person name="Mondo S."/>
            <person name="Nolan M."/>
            <person name="Ohm R."/>
            <person name="Pangilinan J."/>
            <person name="Park H.-J."/>
            <person name="Ramirez L."/>
            <person name="Alfaro M."/>
            <person name="Sun H."/>
            <person name="Tritt A."/>
            <person name="Yoshinaga Y."/>
            <person name="Zwiers L.-H."/>
            <person name="Turgeon B."/>
            <person name="Goodwin S."/>
            <person name="Spatafora J."/>
            <person name="Crous P."/>
            <person name="Grigoriev I."/>
        </authorList>
    </citation>
    <scope>NUCLEOTIDE SEQUENCE</scope>
    <source>
        <strain evidence="2">SCOH1-5</strain>
    </source>
</reference>
<sequence length="868" mass="87917">MELKHLWTLSALGSVADALHFPRQAYSNASSTAITANADTSSSTASGTSTLTTSSPTLTTAPTLITHSANSTSLGNTTSDAHETCCYVFPNAVGINSWYSSAMEFPVATVITTWVQYGNGSAIPQNSTTRTVANATAPYGWYSWMTGDASTASGTTTETFAFTTNTITRGTSTQFLPVTESERFSGVPNTLLPANALMYASSQVLSASTMAYSLQHLTFTSPTPYLWFSQMWIQTSRACDPSSRLPGGNRPVMQTSTIVMPLPSSIANADFTFEEYMQLANMTEEGNSGTTYHFSLPEDLPQFLADIPEIIATWPFIGTCLPGPGAGEPTVHIPVSQLTARSDVTMTLPGTLTTPSQPTTTAGGDPRPSPTLSGPGSDVTETHRPTPTDPTFDDDAPAGTALPIEDGTGSPDDSAPGTPDEGDGNEPSLPEPTPGSPDEEDESPPAVPEPLPEGDDSSDTSPAPAPDADDEEEHPVSPSVPDDNDDSPDSEPAETPGEDNGNDSPPAPIADTEDDVSEPPSAGGAIASGIGLAPTPPGSPAQPIQPGEEVVVGGGSVTANPDGSFEIGSETLQPGGAAVTVDGNTLSLAPSGTAIVINDATTPIAATAAEISLGDGVLRAGPSGNIEIGGQTLQPGGEAVVVGGTTLSLAPDATALVIDESTTPVAAASSPQITLPAATLTAQEGGAFVIDGQTLQEGSNVVAGGSTFSLASDGGAIVVNGQITPIETAAGETTTAAPAVAAGAAGELIAGSDTLSFTGFGSEFVFGGSSTLDSARGKTVVVNGQTLSLLNPSQIVVISGTSTRTLDLSPTTTVVVTRTMSREGGDGSSQTTSTTLLATGAAAGRQSGGGKLWVWASWLVMTIFIVAL</sequence>
<keyword evidence="3" id="KW-1185">Reference proteome</keyword>
<dbReference type="Proteomes" id="UP000799539">
    <property type="component" value="Unassembled WGS sequence"/>
</dbReference>
<dbReference type="AlphaFoldDB" id="A0A6A6FGG4"/>